<dbReference type="PROSITE" id="PS00761">
    <property type="entry name" value="SPASE_I_3"/>
    <property type="match status" value="1"/>
</dbReference>
<dbReference type="GO" id="GO:0010027">
    <property type="term" value="P:thylakoid membrane organization"/>
    <property type="evidence" value="ECO:0007669"/>
    <property type="project" value="TreeGrafter"/>
</dbReference>
<dbReference type="SUPFAM" id="SSF51306">
    <property type="entry name" value="LexA/Signal peptidase"/>
    <property type="match status" value="1"/>
</dbReference>
<sequence length="383" mass="41857">MAIRVTFTYSGYVAQNIAASAGIRVGNCRSLHECWVRSRIFSSPTVQNTDYEPPATRTRDFQSDHRRPSQKPSSWAKSSASMYSTIAGEIFGDNYKSSLTIGLISLMNSTAGVSNSSCTGVLGISPFKAASILPFLQGSRWLPRSEPAPGPKSSEIDKGGTVQCVRNESISNNTATVTLEINGKEFDKSGGWLSRVLSFCSEDAKALFTAATVSFLFKSALAEPRSIPSTSMYPTLDVGDRILAEKVSYIFRKPEVSDIVIFKAPPILQEIGYGSGDVFIKRIVATAGDIVEVCEGKLYVNGVVQDEDFILEPLAYEMEPVLVPEGYVFVMGDNRNNSFDSHNWGPLPIQNIVGRSVFRYWPPSKVSDTLYDPYTQKSTAAPS</sequence>
<comment type="similarity">
    <text evidence="4">Belongs to the peptidase S26 family.</text>
</comment>
<comment type="subcellular location">
    <subcellularLocation>
        <location evidence="3">Membrane</location>
    </subcellularLocation>
    <subcellularLocation>
        <location evidence="2">Plastid</location>
        <location evidence="2">Chloroplast</location>
    </subcellularLocation>
</comment>
<dbReference type="GO" id="GO:0009535">
    <property type="term" value="C:chloroplast thylakoid membrane"/>
    <property type="evidence" value="ECO:0007669"/>
    <property type="project" value="TreeGrafter"/>
</dbReference>
<evidence type="ECO:0000256" key="7">
    <source>
        <dbReference type="ARBA" id="ARBA00022640"/>
    </source>
</evidence>
<dbReference type="STRING" id="180498.A0A067L1P8"/>
<dbReference type="InterPro" id="IPR036286">
    <property type="entry name" value="LexA/Signal_pep-like_sf"/>
</dbReference>
<evidence type="ECO:0000256" key="13">
    <source>
        <dbReference type="SAM" id="MobiDB-lite"/>
    </source>
</evidence>
<keyword evidence="9" id="KW-0378">Hydrolase</keyword>
<evidence type="ECO:0000256" key="8">
    <source>
        <dbReference type="ARBA" id="ARBA00022670"/>
    </source>
</evidence>
<dbReference type="AlphaFoldDB" id="A0A067L1P8"/>
<evidence type="ECO:0000256" key="5">
    <source>
        <dbReference type="ARBA" id="ARBA00013208"/>
    </source>
</evidence>
<organism evidence="15 16">
    <name type="scientific">Jatropha curcas</name>
    <name type="common">Barbados nut</name>
    <dbReference type="NCBI Taxonomy" id="180498"/>
    <lineage>
        <taxon>Eukaryota</taxon>
        <taxon>Viridiplantae</taxon>
        <taxon>Streptophyta</taxon>
        <taxon>Embryophyta</taxon>
        <taxon>Tracheophyta</taxon>
        <taxon>Spermatophyta</taxon>
        <taxon>Magnoliopsida</taxon>
        <taxon>eudicotyledons</taxon>
        <taxon>Gunneridae</taxon>
        <taxon>Pentapetalae</taxon>
        <taxon>rosids</taxon>
        <taxon>fabids</taxon>
        <taxon>Malpighiales</taxon>
        <taxon>Euphorbiaceae</taxon>
        <taxon>Crotonoideae</taxon>
        <taxon>Jatropheae</taxon>
        <taxon>Jatropha</taxon>
    </lineage>
</organism>
<dbReference type="FunFam" id="2.10.109.10:FF:000012">
    <property type="entry name" value="Peptidase/ serine-type peptidase"/>
    <property type="match status" value="1"/>
</dbReference>
<keyword evidence="6" id="KW-0150">Chloroplast</keyword>
<dbReference type="Gene3D" id="2.10.109.10">
    <property type="entry name" value="Umud Fragment, subunit A"/>
    <property type="match status" value="1"/>
</dbReference>
<evidence type="ECO:0000256" key="4">
    <source>
        <dbReference type="ARBA" id="ARBA00009370"/>
    </source>
</evidence>
<evidence type="ECO:0000256" key="10">
    <source>
        <dbReference type="ARBA" id="ARBA00022946"/>
    </source>
</evidence>
<dbReference type="InterPro" id="IPR019756">
    <property type="entry name" value="Pept_S26A_signal_pept_1_Ser-AS"/>
</dbReference>
<feature type="region of interest" description="Disordered" evidence="13">
    <location>
        <begin position="46"/>
        <end position="76"/>
    </location>
</feature>
<dbReference type="PANTHER" id="PTHR43390:SF2">
    <property type="entry name" value="THYLAKOIDAL PROCESSING PEPTIDASE 2, CHLOROPLASTIC-RELATED"/>
    <property type="match status" value="1"/>
</dbReference>
<keyword evidence="16" id="KW-1185">Reference proteome</keyword>
<evidence type="ECO:0000256" key="12">
    <source>
        <dbReference type="PIRSR" id="PIRSR600223-1"/>
    </source>
</evidence>
<dbReference type="PRINTS" id="PR00727">
    <property type="entry name" value="LEADERPTASE"/>
</dbReference>
<dbReference type="InterPro" id="IPR019533">
    <property type="entry name" value="Peptidase_S26"/>
</dbReference>
<dbReference type="MEROPS" id="S26.008"/>
<gene>
    <name evidence="15" type="ORF">JCGZ_04335</name>
</gene>
<evidence type="ECO:0000256" key="2">
    <source>
        <dbReference type="ARBA" id="ARBA00004229"/>
    </source>
</evidence>
<dbReference type="Pfam" id="PF10502">
    <property type="entry name" value="Peptidase_S26"/>
    <property type="match status" value="1"/>
</dbReference>
<feature type="domain" description="Peptidase S26" evidence="14">
    <location>
        <begin position="204"/>
        <end position="361"/>
    </location>
</feature>
<proteinExistence type="inferred from homology"/>
<dbReference type="OrthoDB" id="308440at2759"/>
<evidence type="ECO:0000256" key="3">
    <source>
        <dbReference type="ARBA" id="ARBA00004370"/>
    </source>
</evidence>
<dbReference type="InterPro" id="IPR019758">
    <property type="entry name" value="Pept_S26A_signal_pept_1_CS"/>
</dbReference>
<dbReference type="KEGG" id="jcu:105633695"/>
<dbReference type="CDD" id="cd06530">
    <property type="entry name" value="S26_SPase_I"/>
    <property type="match status" value="1"/>
</dbReference>
<dbReference type="PANTHER" id="PTHR43390">
    <property type="entry name" value="SIGNAL PEPTIDASE I"/>
    <property type="match status" value="1"/>
</dbReference>
<evidence type="ECO:0000256" key="11">
    <source>
        <dbReference type="ARBA" id="ARBA00023136"/>
    </source>
</evidence>
<reference evidence="15 16" key="1">
    <citation type="journal article" date="2014" name="PLoS ONE">
        <title>Global Analysis of Gene Expression Profiles in Physic Nut (Jatropha curcas L.) Seedlings Exposed to Salt Stress.</title>
        <authorList>
            <person name="Zhang L."/>
            <person name="Zhang C."/>
            <person name="Wu P."/>
            <person name="Chen Y."/>
            <person name="Li M."/>
            <person name="Jiang H."/>
            <person name="Wu G."/>
        </authorList>
    </citation>
    <scope>NUCLEOTIDE SEQUENCE [LARGE SCALE GENOMIC DNA]</scope>
    <source>
        <strain evidence="16">cv. GZQX0401</strain>
        <tissue evidence="15">Young leaves</tissue>
    </source>
</reference>
<keyword evidence="7" id="KW-0934">Plastid</keyword>
<evidence type="ECO:0000313" key="16">
    <source>
        <dbReference type="Proteomes" id="UP000027138"/>
    </source>
</evidence>
<feature type="active site" evidence="12">
    <location>
        <position position="281"/>
    </location>
</feature>
<feature type="active site" evidence="12">
    <location>
        <position position="231"/>
    </location>
</feature>
<dbReference type="GO" id="GO:0009003">
    <property type="term" value="F:signal peptidase activity"/>
    <property type="evidence" value="ECO:0007669"/>
    <property type="project" value="UniProtKB-EC"/>
</dbReference>
<comment type="catalytic activity">
    <reaction evidence="1">
        <text>Cleavage of hydrophobic, N-terminal signal or leader sequences from secreted and periplasmic proteins.</text>
        <dbReference type="EC" id="3.4.21.89"/>
    </reaction>
</comment>
<protein>
    <recommendedName>
        <fullName evidence="5">signal peptidase I</fullName>
        <ecNumber evidence="5">3.4.21.89</ecNumber>
    </recommendedName>
</protein>
<keyword evidence="11" id="KW-0472">Membrane</keyword>
<dbReference type="PROSITE" id="PS00501">
    <property type="entry name" value="SPASE_I_1"/>
    <property type="match status" value="1"/>
</dbReference>
<accession>A0A067L1P8</accession>
<feature type="compositionally biased region" description="Basic and acidic residues" evidence="13">
    <location>
        <begin position="57"/>
        <end position="67"/>
    </location>
</feature>
<name>A0A067L1P8_JATCU</name>
<dbReference type="InterPro" id="IPR000223">
    <property type="entry name" value="Pept_S26A_signal_pept_1"/>
</dbReference>
<dbReference type="GO" id="GO:0004252">
    <property type="term" value="F:serine-type endopeptidase activity"/>
    <property type="evidence" value="ECO:0007669"/>
    <property type="project" value="InterPro"/>
</dbReference>
<evidence type="ECO:0000256" key="6">
    <source>
        <dbReference type="ARBA" id="ARBA00022528"/>
    </source>
</evidence>
<evidence type="ECO:0000256" key="1">
    <source>
        <dbReference type="ARBA" id="ARBA00000677"/>
    </source>
</evidence>
<evidence type="ECO:0000313" key="15">
    <source>
        <dbReference type="EMBL" id="KDP38410.1"/>
    </source>
</evidence>
<keyword evidence="10" id="KW-0809">Transit peptide</keyword>
<dbReference type="NCBIfam" id="TIGR02227">
    <property type="entry name" value="sigpep_I_bact"/>
    <property type="match status" value="1"/>
</dbReference>
<dbReference type="GO" id="GO:0006465">
    <property type="term" value="P:signal peptide processing"/>
    <property type="evidence" value="ECO:0007669"/>
    <property type="project" value="InterPro"/>
</dbReference>
<keyword evidence="8" id="KW-0645">Protease</keyword>
<dbReference type="Proteomes" id="UP000027138">
    <property type="component" value="Unassembled WGS sequence"/>
</dbReference>
<evidence type="ECO:0000259" key="14">
    <source>
        <dbReference type="Pfam" id="PF10502"/>
    </source>
</evidence>
<evidence type="ECO:0000256" key="9">
    <source>
        <dbReference type="ARBA" id="ARBA00022801"/>
    </source>
</evidence>
<dbReference type="EC" id="3.4.21.89" evidence="5"/>
<dbReference type="EMBL" id="KK914362">
    <property type="protein sequence ID" value="KDP38410.1"/>
    <property type="molecule type" value="Genomic_DNA"/>
</dbReference>